<protein>
    <recommendedName>
        <fullName evidence="6">tRNA (pseudouridine(54)-N(1))-methyltransferase</fullName>
        <ecNumber evidence="6">2.1.1.257</ecNumber>
    </recommendedName>
</protein>
<evidence type="ECO:0000256" key="2">
    <source>
        <dbReference type="ARBA" id="ARBA00022603"/>
    </source>
</evidence>
<dbReference type="Proteomes" id="UP000324354">
    <property type="component" value="Chromosome"/>
</dbReference>
<comment type="similarity">
    <text evidence="6">Belongs to the methyltransferase superfamily. TrmY family.</text>
</comment>
<dbReference type="CDD" id="cd18087">
    <property type="entry name" value="TrmY-like"/>
    <property type="match status" value="1"/>
</dbReference>
<comment type="caution">
    <text evidence="6">Lacks conserved residue(s) required for the propagation of feature annotation.</text>
</comment>
<keyword evidence="4 6" id="KW-0949">S-adenosyl-L-methionine</keyword>
<dbReference type="GO" id="GO:0030488">
    <property type="term" value="P:tRNA methylation"/>
    <property type="evidence" value="ECO:0007669"/>
    <property type="project" value="UniProtKB-UniRule"/>
</dbReference>
<proteinExistence type="inferred from homology"/>
<dbReference type="PANTHER" id="PTHR40703:SF1">
    <property type="entry name" value="TRNA (PSEUDOURIDINE(54)-N(1))-METHYLTRANSFERASE"/>
    <property type="match status" value="1"/>
</dbReference>
<dbReference type="AlphaFoldDB" id="A0A5C0XR58"/>
<comment type="subunit">
    <text evidence="6">Homodimer.</text>
</comment>
<dbReference type="SMR" id="A0A5C0XR58"/>
<dbReference type="GO" id="GO:0008757">
    <property type="term" value="F:S-adenosylmethionine-dependent methyltransferase activity"/>
    <property type="evidence" value="ECO:0007669"/>
    <property type="project" value="UniProtKB-UniRule"/>
</dbReference>
<dbReference type="KEGG" id="pfu:PF1403"/>
<evidence type="ECO:0000256" key="5">
    <source>
        <dbReference type="ARBA" id="ARBA00022694"/>
    </source>
</evidence>
<dbReference type="GeneID" id="13300706"/>
<evidence type="ECO:0000256" key="6">
    <source>
        <dbReference type="HAMAP-Rule" id="MF_00587"/>
    </source>
</evidence>
<dbReference type="EC" id="2.1.1.257" evidence="6"/>
<name>A0A5C0XR58_PYRFU</name>
<evidence type="ECO:0000256" key="3">
    <source>
        <dbReference type="ARBA" id="ARBA00022679"/>
    </source>
</evidence>
<evidence type="ECO:0000256" key="4">
    <source>
        <dbReference type="ARBA" id="ARBA00022691"/>
    </source>
</evidence>
<dbReference type="GO" id="GO:0008175">
    <property type="term" value="F:tRNA methyltransferase activity"/>
    <property type="evidence" value="ECO:0007669"/>
    <property type="project" value="UniProtKB-UniRule"/>
</dbReference>
<dbReference type="Gene3D" id="3.40.1280.10">
    <property type="match status" value="1"/>
</dbReference>
<comment type="catalytic activity">
    <reaction evidence="6">
        <text>pseudouridine(54) in tRNA + S-adenosyl-L-methionine = N(1)-methylpseudouridine(54) in tRNA + S-adenosyl-L-homocysteine + H(+)</text>
        <dbReference type="Rhea" id="RHEA:55292"/>
        <dbReference type="Rhea" id="RHEA-COMP:14140"/>
        <dbReference type="Rhea" id="RHEA-COMP:14141"/>
        <dbReference type="ChEBI" id="CHEBI:15378"/>
        <dbReference type="ChEBI" id="CHEBI:57856"/>
        <dbReference type="ChEBI" id="CHEBI:59789"/>
        <dbReference type="ChEBI" id="CHEBI:65314"/>
        <dbReference type="ChEBI" id="CHEBI:74890"/>
        <dbReference type="EC" id="2.1.1.257"/>
    </reaction>
</comment>
<dbReference type="GeneID" id="41713212"/>
<organism evidence="7">
    <name type="scientific">Pyrococcus furiosus (strain ATCC 43587 / DSM 3638 / JCM 8422 / Vc1)</name>
    <dbReference type="NCBI Taxonomy" id="186497"/>
    <lineage>
        <taxon>Archaea</taxon>
        <taxon>Methanobacteriati</taxon>
        <taxon>Methanobacteriota</taxon>
        <taxon>Thermococci</taxon>
        <taxon>Thermococcales</taxon>
        <taxon>Thermococcaceae</taxon>
        <taxon>Pyrococcus</taxon>
    </lineage>
</organism>
<keyword evidence="2 6" id="KW-0489">Methyltransferase</keyword>
<dbReference type="PANTHER" id="PTHR40703">
    <property type="entry name" value="TRNA (PSEUDOURIDINE(54)-N(1))-METHYLTRANSFERASE"/>
    <property type="match status" value="1"/>
</dbReference>
<dbReference type="HAMAP" id="MF_00587">
    <property type="entry name" value="tRNA_methyltr_TrmY"/>
    <property type="match status" value="1"/>
</dbReference>
<sequence>MRIFIIKSSTAHTAFDYSIKDIPGTSGRLDLICRSLNAAFQLSHSFRKNVRVYTVLYGPPDPPKTIRFEGAKIKPKTLNPDEVSTAKLIGKILNAGKDIKEPTKEREVLPGIYISRMTFEDVVRKNIKYNLYLLEENGVDIEKVKFPQDNVGFILGDQNGFTEEELNFLEGLVPKITIGPKPYLTSHVIAFVNIYLDRIGIP</sequence>
<feature type="binding site" evidence="6">
    <location>
        <position position="134"/>
    </location>
    <ligand>
        <name>S-adenosyl-L-methionine</name>
        <dbReference type="ChEBI" id="CHEBI:59789"/>
    </ligand>
</feature>
<dbReference type="SUPFAM" id="SSF75217">
    <property type="entry name" value="alpha/beta knot"/>
    <property type="match status" value="1"/>
</dbReference>
<evidence type="ECO:0000313" key="7">
    <source>
        <dbReference type="EMBL" id="QEK79035.1"/>
    </source>
</evidence>
<dbReference type="Pfam" id="PF04013">
    <property type="entry name" value="Methyltrn_RNA_2"/>
    <property type="match status" value="1"/>
</dbReference>
<evidence type="ECO:0000256" key="1">
    <source>
        <dbReference type="ARBA" id="ARBA00022490"/>
    </source>
</evidence>
<dbReference type="InterPro" id="IPR029026">
    <property type="entry name" value="tRNA_m1G_MTases_N"/>
</dbReference>
<reference evidence="7" key="1">
    <citation type="submission" date="2017-08" db="EMBL/GenBank/DDBJ databases">
        <title>Resequencing and Reannotation of the genome of Pyrococcus furiosus type strain DSM3638.</title>
        <authorList>
            <person name="Reichelt R.M."/>
            <person name="Bunk B."/>
        </authorList>
    </citation>
    <scope>NUCLEOTIDE SEQUENCE [LARGE SCALE GENOMIC DNA]</scope>
    <source>
        <strain evidence="7">DSM 3638</strain>
    </source>
</reference>
<dbReference type="RefSeq" id="WP_011012550.1">
    <property type="nucleotide sequence ID" value="NC_003413.1"/>
</dbReference>
<dbReference type="InterPro" id="IPR007158">
    <property type="entry name" value="TrmY"/>
</dbReference>
<dbReference type="OrthoDB" id="27492at2157"/>
<dbReference type="EMBL" id="CP023154">
    <property type="protein sequence ID" value="QEK79035.1"/>
    <property type="molecule type" value="Genomic_DNA"/>
</dbReference>
<comment type="function">
    <text evidence="6">Specifically catalyzes the N1-methylation of pseudouridine at position 54 (Psi54) in tRNAs.</text>
</comment>
<feature type="binding site" evidence="6">
    <location>
        <position position="156"/>
    </location>
    <ligand>
        <name>S-adenosyl-L-methionine</name>
        <dbReference type="ChEBI" id="CHEBI:59789"/>
    </ligand>
</feature>
<dbReference type="InterPro" id="IPR029028">
    <property type="entry name" value="Alpha/beta_knot_MTases"/>
</dbReference>
<keyword evidence="1 6" id="KW-0963">Cytoplasm</keyword>
<dbReference type="GO" id="GO:0005737">
    <property type="term" value="C:cytoplasm"/>
    <property type="evidence" value="ECO:0007669"/>
    <property type="project" value="UniProtKB-SubCell"/>
</dbReference>
<comment type="subcellular location">
    <subcellularLocation>
        <location evidence="6">Cytoplasm</location>
    </subcellularLocation>
</comment>
<accession>A0A5C0XR58</accession>
<keyword evidence="3 6" id="KW-0808">Transferase</keyword>
<keyword evidence="5 6" id="KW-0819">tRNA processing</keyword>
<dbReference type="NCBIfam" id="NF002560">
    <property type="entry name" value="PRK02135.1"/>
    <property type="match status" value="1"/>
</dbReference>
<gene>
    <name evidence="6" type="primary">trmY</name>
    <name evidence="7" type="ORF">PFDSM3638_07025</name>
</gene>